<comment type="caution">
    <text evidence="4">The sequence shown here is derived from an EMBL/GenBank/DDBJ whole genome shotgun (WGS) entry which is preliminary data.</text>
</comment>
<feature type="transmembrane region" description="Helical" evidence="3">
    <location>
        <begin position="145"/>
        <end position="166"/>
    </location>
</feature>
<keyword evidence="2 3" id="KW-0472">Membrane</keyword>
<keyword evidence="3" id="KW-1133">Transmembrane helix</keyword>
<name>A0ABW8T537_9CLOT</name>
<dbReference type="InterPro" id="IPR003784">
    <property type="entry name" value="BioY"/>
</dbReference>
<proteinExistence type="inferred from homology"/>
<evidence type="ECO:0000313" key="5">
    <source>
        <dbReference type="Proteomes" id="UP001623591"/>
    </source>
</evidence>
<reference evidence="4 5" key="1">
    <citation type="submission" date="2024-11" db="EMBL/GenBank/DDBJ databases">
        <authorList>
            <person name="Heng Y.C."/>
            <person name="Lim A.C.H."/>
            <person name="Lee J.K.Y."/>
            <person name="Kittelmann S."/>
        </authorList>
    </citation>
    <scope>NUCLEOTIDE SEQUENCE [LARGE SCALE GENOMIC DNA]</scope>
    <source>
        <strain evidence="4 5">WILCCON 0185</strain>
    </source>
</reference>
<comment type="similarity">
    <text evidence="1 2">Belongs to the BioY family.</text>
</comment>
<evidence type="ECO:0000256" key="3">
    <source>
        <dbReference type="SAM" id="Phobius"/>
    </source>
</evidence>
<gene>
    <name evidence="4" type="ORF">ACJDUG_07680</name>
</gene>
<protein>
    <recommendedName>
        <fullName evidence="2">Biotin transporter</fullName>
    </recommendedName>
</protein>
<dbReference type="EMBL" id="JBJHZZ010000003">
    <property type="protein sequence ID" value="MFL0246847.1"/>
    <property type="molecule type" value="Genomic_DNA"/>
</dbReference>
<feature type="transmembrane region" description="Helical" evidence="3">
    <location>
        <begin position="111"/>
        <end position="133"/>
    </location>
</feature>
<accession>A0ABW8T537</accession>
<evidence type="ECO:0000256" key="1">
    <source>
        <dbReference type="ARBA" id="ARBA00010692"/>
    </source>
</evidence>
<dbReference type="PANTHER" id="PTHR34295:SF1">
    <property type="entry name" value="BIOTIN TRANSPORTER BIOY"/>
    <property type="match status" value="1"/>
</dbReference>
<dbReference type="PANTHER" id="PTHR34295">
    <property type="entry name" value="BIOTIN TRANSPORTER BIOY"/>
    <property type="match status" value="1"/>
</dbReference>
<feature type="transmembrane region" description="Helical" evidence="3">
    <location>
        <begin position="32"/>
        <end position="49"/>
    </location>
</feature>
<feature type="transmembrane region" description="Helical" evidence="3">
    <location>
        <begin position="87"/>
        <end position="104"/>
    </location>
</feature>
<dbReference type="Gene3D" id="1.10.1760.20">
    <property type="match status" value="1"/>
</dbReference>
<dbReference type="PIRSF" id="PIRSF016661">
    <property type="entry name" value="BioY"/>
    <property type="match status" value="1"/>
</dbReference>
<dbReference type="RefSeq" id="WP_406769315.1">
    <property type="nucleotide sequence ID" value="NZ_JBJHZZ010000003.1"/>
</dbReference>
<organism evidence="4 5">
    <name type="scientific">Candidatus Clostridium stratigraminis</name>
    <dbReference type="NCBI Taxonomy" id="3381661"/>
    <lineage>
        <taxon>Bacteria</taxon>
        <taxon>Bacillati</taxon>
        <taxon>Bacillota</taxon>
        <taxon>Clostridia</taxon>
        <taxon>Eubacteriales</taxon>
        <taxon>Clostridiaceae</taxon>
        <taxon>Clostridium</taxon>
    </lineage>
</organism>
<sequence length="182" mass="19884">MEKKSKTFEIVYIGLMAAIICILGPLSIPIGVIPISFTNLAVYIVIYSLGMKKGSISYIIYMLLGFVGLPVFSNFSGGPSKLFGPTGGYIIGFFFMTLIAGFFIDKYFEKWYLCISGMVVGTAVCYIFGSFWLAYQAHLTASNALAIGVIPFIPGDIAKILIASIVGPQIRQRLIKSNLYKS</sequence>
<dbReference type="Pfam" id="PF02632">
    <property type="entry name" value="BioY"/>
    <property type="match status" value="1"/>
</dbReference>
<keyword evidence="5" id="KW-1185">Reference proteome</keyword>
<keyword evidence="2" id="KW-1003">Cell membrane</keyword>
<evidence type="ECO:0000256" key="2">
    <source>
        <dbReference type="PIRNR" id="PIRNR016661"/>
    </source>
</evidence>
<dbReference type="Proteomes" id="UP001623591">
    <property type="component" value="Unassembled WGS sequence"/>
</dbReference>
<keyword evidence="2" id="KW-0813">Transport</keyword>
<comment type="subcellular location">
    <subcellularLocation>
        <location evidence="2">Cell membrane</location>
        <topology evidence="2">Multi-pass membrane protein</topology>
    </subcellularLocation>
</comment>
<feature type="transmembrane region" description="Helical" evidence="3">
    <location>
        <begin position="7"/>
        <end position="26"/>
    </location>
</feature>
<feature type="transmembrane region" description="Helical" evidence="3">
    <location>
        <begin position="56"/>
        <end position="75"/>
    </location>
</feature>
<keyword evidence="3" id="KW-0812">Transmembrane</keyword>
<evidence type="ECO:0000313" key="4">
    <source>
        <dbReference type="EMBL" id="MFL0246847.1"/>
    </source>
</evidence>